<reference evidence="3" key="1">
    <citation type="submission" date="2017-01" db="EMBL/GenBank/DDBJ databases">
        <authorList>
            <person name="Varghese N."/>
            <person name="Submissions S."/>
        </authorList>
    </citation>
    <scope>NUCLEOTIDE SEQUENCE [LARGE SCALE GENOMIC DNA]</scope>
    <source>
        <strain evidence="3">LP100</strain>
    </source>
</reference>
<keyword evidence="3" id="KW-1185">Reference proteome</keyword>
<dbReference type="InterPro" id="IPR013783">
    <property type="entry name" value="Ig-like_fold"/>
</dbReference>
<dbReference type="InterPro" id="IPR015919">
    <property type="entry name" value="Cadherin-like_sf"/>
</dbReference>
<dbReference type="EMBL" id="FTPP01000001">
    <property type="protein sequence ID" value="SIT83966.1"/>
    <property type="molecule type" value="Genomic_DNA"/>
</dbReference>
<dbReference type="GO" id="GO:0016020">
    <property type="term" value="C:membrane"/>
    <property type="evidence" value="ECO:0007669"/>
    <property type="project" value="InterPro"/>
</dbReference>
<name>A0A1R3X235_9BACT</name>
<accession>A0A1R3X235</accession>
<sequence>MGTEPITYSIPIQSGAASYTWIISATNTDAYIVGGKDSVTSNQPIKIIRGPVMNSIQIVPGTVGGGFSLSANVKMENGTTRNGFRTITMPYAEAGPDVQLSCASPSVTIGNPNFQNNVTWRWAGPGGFTSTIKNPVVSLPGTYTLTVTGGSCTYTDEVIVSPPADNCAPTIAAITNKTLNELTNLPSTILSASDPNGDPLTFSFRHAVDGGEMNDGLPDGAAFNTTTRALTWRPSEAQGPGVFTIEVTASDGELSGTRSFTITVNEVNTAPIYDPISNAYGKVGEKIEFTVRATDHDVPGTQTITLSLSGTNGVYPAGATITNILPSSNPQEGLFSWTPAANQVGRAAVYALANDGLRGQASPTFYLYVNAPPRLNAITAKSVEAGKKLTFQLSGSDVNSSSDMFSSPHQSRSFSVEVTPVEVQGEYSTDDVPAITKIEGDWTGNQAITGANTSTITGIFDWTPTTPGTYTVKIKLQDNGISGNFPLSDEKSFTVTVTPPPVTYYSLTLTPPENGSIRHEPAGETYEAGTVVTLTAEAHEGFRFTGWTGDATGTSNPLALTMSGNKTVSASFEAIPTYKLTITNPDNGSGTIGHTPEADQEGKYTEDTEVTLTAIPANGYQFTGWTGDASGDVNPLKLIMDADKNVSATFELIPPTVYTLTLHDPTNGSIEADPAADSYVAGTEVTLRAIPDDGYRFTGWSGDASGTEATTAVVMNANKTVSATFEPIPTFTLTIAESSNGSITQDPAPDQTGKYREGTMVTLTAEPASGYRFTGWAGDVTGVELTTTITMDADKHASATFELILPTMYKLTLTQPENGSISLEPSADTYEAGSVVTLTATAASGFRFAGWTGDASGTANPLQLTMNADKAVSATFEAIPASGPQVTGFVLVSAQTEQDVLTIADGAAISFASLPNTKLNIRANTSPGAVGSVRFELSGAQSKTFVDNQAPYALHGDDGAGNYYYGNWNPPATGTYTLTATPYSGPRATGTAGTPLTITFTLNRDGGTPPTQYSLNTGTMGNGTVAKSPDQSTYASGSFVTITATAASGSRFVGWTGDASGSQNPLSITMTSNKSITAVFETIQSNTYVLSVNSSNGGSVTKSPNQNSYTAGTVVTLTASPAAGFRFAGWTGDASGTANPLQLTMNADKAVSATFEAIPASGPQVTGFVLVSAQTEQDVLTIADGAAISFASLPNTKLNIRANTSPGAVGSVRFELSGAQSKTFVDNQAPYALHGDDGAGNYYYGNWNPPATGTYTLTATPYSGPRATGTAGTPLTITFTFNRDGALINNATSSLSAVNPEASKLYVYPNPTSDGRIKLMLSDGETGKVRYSLVNSIGERLYSGELIREESSKQVNLDFSEKMRTPGVYFLRVEYPQQTKVFKLMKTL</sequence>
<dbReference type="InterPro" id="IPR035986">
    <property type="entry name" value="PKD_dom_sf"/>
</dbReference>
<gene>
    <name evidence="2" type="ORF">SAMN05444128_1338</name>
</gene>
<evidence type="ECO:0000313" key="3">
    <source>
        <dbReference type="Proteomes" id="UP000187181"/>
    </source>
</evidence>
<dbReference type="Pfam" id="PF18998">
    <property type="entry name" value="Flg_new_2"/>
    <property type="match status" value="7"/>
</dbReference>
<dbReference type="NCBIfam" id="TIGR04183">
    <property type="entry name" value="Por_Secre_tail"/>
    <property type="match status" value="1"/>
</dbReference>
<protein>
    <submittedName>
        <fullName evidence="2">Listeria/Bacterioides repeat-containing protein/Por secretion system C-terminal sorting domain-containing protein</fullName>
    </submittedName>
</protein>
<dbReference type="GO" id="GO:0005509">
    <property type="term" value="F:calcium ion binding"/>
    <property type="evidence" value="ECO:0007669"/>
    <property type="project" value="InterPro"/>
</dbReference>
<dbReference type="STRING" id="1317125.SAMN05444128_1338"/>
<proteinExistence type="predicted"/>
<organism evidence="2 3">
    <name type="scientific">Pontibacter indicus</name>
    <dbReference type="NCBI Taxonomy" id="1317125"/>
    <lineage>
        <taxon>Bacteria</taxon>
        <taxon>Pseudomonadati</taxon>
        <taxon>Bacteroidota</taxon>
        <taxon>Cytophagia</taxon>
        <taxon>Cytophagales</taxon>
        <taxon>Hymenobacteraceae</taxon>
        <taxon>Pontibacter</taxon>
    </lineage>
</organism>
<dbReference type="SUPFAM" id="SSF49299">
    <property type="entry name" value="PKD domain"/>
    <property type="match status" value="1"/>
</dbReference>
<feature type="domain" description="Dystroglycan-type cadherin-like" evidence="1">
    <location>
        <begin position="169"/>
        <end position="271"/>
    </location>
</feature>
<dbReference type="Pfam" id="PF05345">
    <property type="entry name" value="He_PIG"/>
    <property type="match status" value="1"/>
</dbReference>
<dbReference type="SUPFAM" id="SSF49313">
    <property type="entry name" value="Cadherin-like"/>
    <property type="match status" value="2"/>
</dbReference>
<dbReference type="InterPro" id="IPR044060">
    <property type="entry name" value="Bacterial_rp_domain"/>
</dbReference>
<dbReference type="InterPro" id="IPR006644">
    <property type="entry name" value="Cadg"/>
</dbReference>
<evidence type="ECO:0000259" key="1">
    <source>
        <dbReference type="SMART" id="SM00736"/>
    </source>
</evidence>
<dbReference type="InterPro" id="IPR026444">
    <property type="entry name" value="Secre_tail"/>
</dbReference>
<evidence type="ECO:0000313" key="2">
    <source>
        <dbReference type="EMBL" id="SIT83966.1"/>
    </source>
</evidence>
<dbReference type="Proteomes" id="UP000187181">
    <property type="component" value="Unassembled WGS sequence"/>
</dbReference>
<dbReference type="Gene3D" id="2.60.40.10">
    <property type="entry name" value="Immunoglobulins"/>
    <property type="match status" value="3"/>
</dbReference>
<dbReference type="SMART" id="SM00736">
    <property type="entry name" value="CADG"/>
    <property type="match status" value="1"/>
</dbReference>